<dbReference type="EMBL" id="JACEIK010000061">
    <property type="protein sequence ID" value="MCD7448410.1"/>
    <property type="molecule type" value="Genomic_DNA"/>
</dbReference>
<protein>
    <recommendedName>
        <fullName evidence="3">ISL3 family transposase</fullName>
    </recommendedName>
</protein>
<reference evidence="1 2" key="1">
    <citation type="journal article" date="2021" name="BMC Genomics">
        <title>Datura genome reveals duplications of psychoactive alkaloid biosynthetic genes and high mutation rate following tissue culture.</title>
        <authorList>
            <person name="Rajewski A."/>
            <person name="Carter-House D."/>
            <person name="Stajich J."/>
            <person name="Litt A."/>
        </authorList>
    </citation>
    <scope>NUCLEOTIDE SEQUENCE [LARGE SCALE GENOMIC DNA]</scope>
    <source>
        <strain evidence="1">AR-01</strain>
    </source>
</reference>
<feature type="non-terminal residue" evidence="1">
    <location>
        <position position="1"/>
    </location>
</feature>
<name>A0ABS8RNY0_DATST</name>
<comment type="caution">
    <text evidence="1">The sequence shown here is derived from an EMBL/GenBank/DDBJ whole genome shotgun (WGS) entry which is preliminary data.</text>
</comment>
<evidence type="ECO:0000313" key="1">
    <source>
        <dbReference type="EMBL" id="MCD7448410.1"/>
    </source>
</evidence>
<evidence type="ECO:0008006" key="3">
    <source>
        <dbReference type="Google" id="ProtNLM"/>
    </source>
</evidence>
<gene>
    <name evidence="1" type="ORF">HAX54_041901</name>
</gene>
<dbReference type="Proteomes" id="UP000823775">
    <property type="component" value="Unassembled WGS sequence"/>
</dbReference>
<keyword evidence="2" id="KW-1185">Reference proteome</keyword>
<organism evidence="1 2">
    <name type="scientific">Datura stramonium</name>
    <name type="common">Jimsonweed</name>
    <name type="synonym">Common thornapple</name>
    <dbReference type="NCBI Taxonomy" id="4076"/>
    <lineage>
        <taxon>Eukaryota</taxon>
        <taxon>Viridiplantae</taxon>
        <taxon>Streptophyta</taxon>
        <taxon>Embryophyta</taxon>
        <taxon>Tracheophyta</taxon>
        <taxon>Spermatophyta</taxon>
        <taxon>Magnoliopsida</taxon>
        <taxon>eudicotyledons</taxon>
        <taxon>Gunneridae</taxon>
        <taxon>Pentapetalae</taxon>
        <taxon>asterids</taxon>
        <taxon>lamiids</taxon>
        <taxon>Solanales</taxon>
        <taxon>Solanaceae</taxon>
        <taxon>Solanoideae</taxon>
        <taxon>Datureae</taxon>
        <taxon>Datura</taxon>
    </lineage>
</organism>
<accession>A0ABS8RNY0</accession>
<evidence type="ECO:0000313" key="2">
    <source>
        <dbReference type="Proteomes" id="UP000823775"/>
    </source>
</evidence>
<sequence>RLMSPSLCPVKIKVLDPTGSQFLQQVTYQWKPNFCPKCQTFRHICPTIQPGAYKPMMSRKRRETQKATQEWRITGVIETTVNKLNLQIGNTGLDTHAQ</sequence>
<proteinExistence type="predicted"/>